<keyword evidence="2" id="KW-1185">Reference proteome</keyword>
<dbReference type="PANTHER" id="PTHR33361">
    <property type="entry name" value="GLR0591 PROTEIN"/>
    <property type="match status" value="1"/>
</dbReference>
<dbReference type="OrthoDB" id="9769898at2"/>
<dbReference type="RefSeq" id="WP_117318149.1">
    <property type="nucleotide sequence ID" value="NZ_QQSW01000011.1"/>
</dbReference>
<dbReference type="EMBL" id="SLWX01000009">
    <property type="protein sequence ID" value="TCO75424.1"/>
    <property type="molecule type" value="Genomic_DNA"/>
</dbReference>
<protein>
    <submittedName>
        <fullName evidence="1">Uncharacterized protein DUF885</fullName>
    </submittedName>
</protein>
<dbReference type="AlphaFoldDB" id="A0A4R2KPE7"/>
<evidence type="ECO:0000313" key="1">
    <source>
        <dbReference type="EMBL" id="TCO75424.1"/>
    </source>
</evidence>
<dbReference type="Proteomes" id="UP000294980">
    <property type="component" value="Unassembled WGS sequence"/>
</dbReference>
<name>A0A4R2KPE7_9GAMM</name>
<gene>
    <name evidence="1" type="ORF">EV688_109148</name>
</gene>
<dbReference type="InterPro" id="IPR010281">
    <property type="entry name" value="DUF885"/>
</dbReference>
<organism evidence="1 2">
    <name type="scientific">Chromatocurvus halotolerans</name>
    <dbReference type="NCBI Taxonomy" id="1132028"/>
    <lineage>
        <taxon>Bacteria</taxon>
        <taxon>Pseudomonadati</taxon>
        <taxon>Pseudomonadota</taxon>
        <taxon>Gammaproteobacteria</taxon>
        <taxon>Cellvibrionales</taxon>
        <taxon>Halieaceae</taxon>
        <taxon>Chromatocurvus</taxon>
    </lineage>
</organism>
<dbReference type="PANTHER" id="PTHR33361:SF15">
    <property type="entry name" value="DUF885 FAMILY LIPOPROTEIN"/>
    <property type="match status" value="1"/>
</dbReference>
<reference evidence="1 2" key="1">
    <citation type="submission" date="2019-03" db="EMBL/GenBank/DDBJ databases">
        <title>Genomic Encyclopedia of Type Strains, Phase IV (KMG-IV): sequencing the most valuable type-strain genomes for metagenomic binning, comparative biology and taxonomic classification.</title>
        <authorList>
            <person name="Goeker M."/>
        </authorList>
    </citation>
    <scope>NUCLEOTIDE SEQUENCE [LARGE SCALE GENOMIC DNA]</scope>
    <source>
        <strain evidence="1 2">DSM 23344</strain>
    </source>
</reference>
<sequence>MNETITKHTAGRLFLSLIAGLTWLIVTLASAQAQDALNPQFEALVDRYLVEVRGIEGREPSDMSAESFAKDLAKRREILQALRGIDRKTLNFEQDIDYRFLESLLVSSIAESEQVKRWQQNPREYLEIRNLNYRLDADPRPPAMRAAEMVDDLRLLQVRMANGRKNLSEHIPRWVELTHPMLDGIQAILETQVPAFAERAPMHRAALLAENEKTLAAITDFRDFLNNELPDKPTGDWRIGAELFNTMLETRQMFTQTMDMRRIARAQDGFMRVPDYHDWGWRQFGIVEKQLEVQARKIDPDKSWLEIIKETKQDHPSAENLVFAHHEATRRSREWVIEQDLVSIPWDDDDAIMVAAAPNQWMTQWWGWGPGVPAGSDSRKAAWTVIPVNPDWPLDVQEANLSEKDYSFMYAIATHEVYPGHHLQRLYQNENPRKLRVYESSYSNQAWCYYIEWELTPNYGFYPPEKQELYTLEMLRLKLWRMGRVIIDSGLHTGRMSYDEAVELETDRIGFVRQGGQINIDTITEIGGYMSPATLGYFEWMLLREDYFKKMRELDQKGELKDFHDRVYRIGFLPVTLVRESLMHELEQEFRP</sequence>
<dbReference type="Pfam" id="PF05960">
    <property type="entry name" value="DUF885"/>
    <property type="match status" value="1"/>
</dbReference>
<evidence type="ECO:0000313" key="2">
    <source>
        <dbReference type="Proteomes" id="UP000294980"/>
    </source>
</evidence>
<accession>A0A4R2KPE7</accession>
<comment type="caution">
    <text evidence="1">The sequence shown here is derived from an EMBL/GenBank/DDBJ whole genome shotgun (WGS) entry which is preliminary data.</text>
</comment>
<proteinExistence type="predicted"/>